<feature type="region of interest" description="Disordered" evidence="1">
    <location>
        <begin position="1"/>
        <end position="42"/>
    </location>
</feature>
<dbReference type="EMBL" id="CP090164">
    <property type="protein sequence ID" value="UJO14077.1"/>
    <property type="molecule type" value="Genomic_DNA"/>
</dbReference>
<reference evidence="2" key="1">
    <citation type="submission" date="2021-12" db="EMBL/GenBank/DDBJ databases">
        <authorList>
            <person name="Zaccaron A."/>
            <person name="Stergiopoulos I."/>
        </authorList>
    </citation>
    <scope>NUCLEOTIDE SEQUENCE</scope>
    <source>
        <strain evidence="2">Race5_Kim</strain>
    </source>
</reference>
<evidence type="ECO:0000313" key="2">
    <source>
        <dbReference type="EMBL" id="UJO14077.1"/>
    </source>
</evidence>
<dbReference type="OrthoDB" id="195446at2759"/>
<dbReference type="AlphaFoldDB" id="A0A9Q8LAX1"/>
<protein>
    <submittedName>
        <fullName evidence="2">Uncharacterized protein</fullName>
    </submittedName>
</protein>
<proteinExistence type="predicted"/>
<dbReference type="OMA" id="GWSCNVL"/>
<gene>
    <name evidence="2" type="ORF">CLAFUR5_02521</name>
</gene>
<evidence type="ECO:0000313" key="3">
    <source>
        <dbReference type="Proteomes" id="UP000756132"/>
    </source>
</evidence>
<dbReference type="RefSeq" id="XP_047758443.1">
    <property type="nucleotide sequence ID" value="XM_047901669.1"/>
</dbReference>
<dbReference type="KEGG" id="ffu:CLAFUR5_02521"/>
<feature type="compositionally biased region" description="Basic and acidic residues" evidence="1">
    <location>
        <begin position="12"/>
        <end position="22"/>
    </location>
</feature>
<dbReference type="GeneID" id="71982399"/>
<name>A0A9Q8LAX1_PASFU</name>
<evidence type="ECO:0000256" key="1">
    <source>
        <dbReference type="SAM" id="MobiDB-lite"/>
    </source>
</evidence>
<organism evidence="2 3">
    <name type="scientific">Passalora fulva</name>
    <name type="common">Tomato leaf mold</name>
    <name type="synonym">Cladosporium fulvum</name>
    <dbReference type="NCBI Taxonomy" id="5499"/>
    <lineage>
        <taxon>Eukaryota</taxon>
        <taxon>Fungi</taxon>
        <taxon>Dikarya</taxon>
        <taxon>Ascomycota</taxon>
        <taxon>Pezizomycotina</taxon>
        <taxon>Dothideomycetes</taxon>
        <taxon>Dothideomycetidae</taxon>
        <taxon>Mycosphaerellales</taxon>
        <taxon>Mycosphaerellaceae</taxon>
        <taxon>Fulvia</taxon>
    </lineage>
</organism>
<feature type="compositionally biased region" description="Basic residues" evidence="1">
    <location>
        <begin position="1"/>
        <end position="11"/>
    </location>
</feature>
<reference evidence="2" key="2">
    <citation type="journal article" date="2022" name="Microb. Genom.">
        <title>A chromosome-scale genome assembly of the tomato pathogen Cladosporium fulvum reveals a compartmentalized genome architecture and the presence of a dispensable chromosome.</title>
        <authorList>
            <person name="Zaccaron A.Z."/>
            <person name="Chen L.H."/>
            <person name="Samaras A."/>
            <person name="Stergiopoulos I."/>
        </authorList>
    </citation>
    <scope>NUCLEOTIDE SEQUENCE</scope>
    <source>
        <strain evidence="2">Race5_Kim</strain>
    </source>
</reference>
<keyword evidence="3" id="KW-1185">Reference proteome</keyword>
<sequence length="236" mass="26775">MFRRLPHNLRRPRPEDIARVSDDGTSSAAAAAESNQPATFPRTPTDVLDTIRWLQRASQHRLPNELIKMILHNADYDCIHFLASHNTLVSRFSTGEETPLQPYLATTPLLYLPTQSSSEGGRIRRVTVRATGKDQGWCQNREGGFWSWYELGKNGVNGEQQRGPVWARNAMAKKEPQDHEMVYDAERPEDSSSEVKAWVEDLKNGDAVSIVPMARFKGWSCNVLKASIDVEVEVWW</sequence>
<accession>A0A9Q8LAX1</accession>
<dbReference type="Proteomes" id="UP000756132">
    <property type="component" value="Chromosome 2"/>
</dbReference>